<sequence length="220" mass="25147">MYLFLTGVFCSIWKVEYQHEFICAVKGSAVSIPCLFYSSDNQKVQRVLWGHVNAFGKKQIISTKSTGGVQYIGDKLHNCSIRIIIFYLLHSCFFHPNEGDSVKLTCVNSCDDSNASSAFTWFRNGESIYEGPFLHFRNMSPSVSGNYTCSLKTLLGTISRAVIINVGYMLDGPASQRQSHTFTIQCKVLKLRREHLEMLFPSETFMQIWENINYYNEKDI</sequence>
<evidence type="ECO:0000259" key="1">
    <source>
        <dbReference type="PROSITE" id="PS50835"/>
    </source>
</evidence>
<dbReference type="InterPro" id="IPR007110">
    <property type="entry name" value="Ig-like_dom"/>
</dbReference>
<dbReference type="PANTHER" id="PTHR46013">
    <property type="entry name" value="VASCULAR CELL ADHESION MOLECULE 1"/>
    <property type="match status" value="1"/>
</dbReference>
<reference evidence="2" key="1">
    <citation type="submission" date="2019-06" db="EMBL/GenBank/DDBJ databases">
        <authorList>
            <consortium name="Wellcome Sanger Institute Data Sharing"/>
        </authorList>
    </citation>
    <scope>NUCLEOTIDE SEQUENCE [LARGE SCALE GENOMIC DNA]</scope>
</reference>
<dbReference type="Pfam" id="PF13895">
    <property type="entry name" value="Ig_2"/>
    <property type="match status" value="1"/>
</dbReference>
<feature type="domain" description="Ig-like" evidence="1">
    <location>
        <begin position="98"/>
        <end position="159"/>
    </location>
</feature>
<evidence type="ECO:0000313" key="2">
    <source>
        <dbReference type="Ensembl" id="ENSSFAP00005013567.1"/>
    </source>
</evidence>
<dbReference type="AlphaFoldDB" id="A0A672G5P5"/>
<reference evidence="2" key="2">
    <citation type="submission" date="2025-08" db="UniProtKB">
        <authorList>
            <consortium name="Ensembl"/>
        </authorList>
    </citation>
    <scope>IDENTIFICATION</scope>
</reference>
<dbReference type="InterPro" id="IPR013783">
    <property type="entry name" value="Ig-like_fold"/>
</dbReference>
<dbReference type="Ensembl" id="ENSSFAT00005014142.1">
    <property type="protein sequence ID" value="ENSSFAP00005013567.1"/>
    <property type="gene ID" value="ENSSFAG00005007377.1"/>
</dbReference>
<dbReference type="Gene3D" id="2.60.40.10">
    <property type="entry name" value="Immunoglobulins"/>
    <property type="match status" value="2"/>
</dbReference>
<dbReference type="InterPro" id="IPR036179">
    <property type="entry name" value="Ig-like_dom_sf"/>
</dbReference>
<accession>A0A672G5P5</accession>
<reference evidence="2" key="3">
    <citation type="submission" date="2025-09" db="UniProtKB">
        <authorList>
            <consortium name="Ensembl"/>
        </authorList>
    </citation>
    <scope>IDENTIFICATION</scope>
</reference>
<organism evidence="2 3">
    <name type="scientific">Salarias fasciatus</name>
    <name type="common">Jewelled blenny</name>
    <name type="synonym">Blennius fasciatus</name>
    <dbReference type="NCBI Taxonomy" id="181472"/>
    <lineage>
        <taxon>Eukaryota</taxon>
        <taxon>Metazoa</taxon>
        <taxon>Chordata</taxon>
        <taxon>Craniata</taxon>
        <taxon>Vertebrata</taxon>
        <taxon>Euteleostomi</taxon>
        <taxon>Actinopterygii</taxon>
        <taxon>Neopterygii</taxon>
        <taxon>Teleostei</taxon>
        <taxon>Neoteleostei</taxon>
        <taxon>Acanthomorphata</taxon>
        <taxon>Ovalentaria</taxon>
        <taxon>Blenniimorphae</taxon>
        <taxon>Blenniiformes</taxon>
        <taxon>Blennioidei</taxon>
        <taxon>Blenniidae</taxon>
        <taxon>Salariinae</taxon>
        <taxon>Salarias</taxon>
    </lineage>
</organism>
<evidence type="ECO:0000313" key="3">
    <source>
        <dbReference type="Proteomes" id="UP000472267"/>
    </source>
</evidence>
<protein>
    <recommendedName>
        <fullName evidence="1">Ig-like domain-containing protein</fullName>
    </recommendedName>
</protein>
<dbReference type="PROSITE" id="PS50835">
    <property type="entry name" value="IG_LIKE"/>
    <property type="match status" value="1"/>
</dbReference>
<dbReference type="SUPFAM" id="SSF48726">
    <property type="entry name" value="Immunoglobulin"/>
    <property type="match status" value="1"/>
</dbReference>
<keyword evidence="3" id="KW-1185">Reference proteome</keyword>
<name>A0A672G5P5_SALFA</name>
<dbReference type="Proteomes" id="UP000472267">
    <property type="component" value="Chromosome 4"/>
</dbReference>
<dbReference type="InParanoid" id="A0A672G5P5"/>
<proteinExistence type="predicted"/>
<dbReference type="PANTHER" id="PTHR46013:SF4">
    <property type="entry name" value="B-CELL RECEPTOR CD22-RELATED"/>
    <property type="match status" value="1"/>
</dbReference>